<dbReference type="PANTHER" id="PTHR39677:SF4">
    <property type="entry name" value="RIBONUCLEASE VAPC6"/>
    <property type="match status" value="1"/>
</dbReference>
<protein>
    <submittedName>
        <fullName evidence="2">Pilus assembly protein</fullName>
    </submittedName>
</protein>
<dbReference type="AlphaFoldDB" id="A0A2W4WH62"/>
<evidence type="ECO:0000313" key="2">
    <source>
        <dbReference type="EMBL" id="PZO43880.1"/>
    </source>
</evidence>
<reference evidence="2 3" key="2">
    <citation type="submission" date="2018-06" db="EMBL/GenBank/DDBJ databases">
        <title>Metagenomic assembly of (sub)arctic Cyanobacteria and their associated microbiome from non-axenic cultures.</title>
        <authorList>
            <person name="Baurain D."/>
        </authorList>
    </citation>
    <scope>NUCLEOTIDE SEQUENCE [LARGE SCALE GENOMIC DNA]</scope>
    <source>
        <strain evidence="2">ULC066bin1</strain>
    </source>
</reference>
<comment type="caution">
    <text evidence="2">The sequence shown here is derived from an EMBL/GenBank/DDBJ whole genome shotgun (WGS) entry which is preliminary data.</text>
</comment>
<proteinExistence type="predicted"/>
<dbReference type="Gene3D" id="3.40.50.1010">
    <property type="entry name" value="5'-nuclease"/>
    <property type="match status" value="1"/>
</dbReference>
<organism evidence="2 3">
    <name type="scientific">Pseudanabaena frigida</name>
    <dbReference type="NCBI Taxonomy" id="945775"/>
    <lineage>
        <taxon>Bacteria</taxon>
        <taxon>Bacillati</taxon>
        <taxon>Cyanobacteriota</taxon>
        <taxon>Cyanophyceae</taxon>
        <taxon>Pseudanabaenales</taxon>
        <taxon>Pseudanabaenaceae</taxon>
        <taxon>Pseudanabaena</taxon>
    </lineage>
</organism>
<dbReference type="EMBL" id="QBML01000004">
    <property type="protein sequence ID" value="PZO43880.1"/>
    <property type="molecule type" value="Genomic_DNA"/>
</dbReference>
<name>A0A2W4WH62_9CYAN</name>
<evidence type="ECO:0000259" key="1">
    <source>
        <dbReference type="Pfam" id="PF01850"/>
    </source>
</evidence>
<dbReference type="SUPFAM" id="SSF88723">
    <property type="entry name" value="PIN domain-like"/>
    <property type="match status" value="1"/>
</dbReference>
<sequence>MRKSIIIDTGVLVAFLMPSDKYHQWAVSSLANVNYPILTCEAVLTEVCFLLQRVHAGREKVLQLVKQGYIEIPFCLSEEIEAIEKLMHRYQSVPISLADACLVRMAENYDDNSVMTLDSDFRIYRKHRNQEIPVIMPDITK</sequence>
<dbReference type="PANTHER" id="PTHR39677">
    <property type="entry name" value="RIBONUCLEASE VAPC6"/>
    <property type="match status" value="1"/>
</dbReference>
<dbReference type="Pfam" id="PF01850">
    <property type="entry name" value="PIN"/>
    <property type="match status" value="1"/>
</dbReference>
<gene>
    <name evidence="2" type="ORF">DCF19_04430</name>
</gene>
<feature type="domain" description="PIN" evidence="1">
    <location>
        <begin position="5"/>
        <end position="124"/>
    </location>
</feature>
<dbReference type="InterPro" id="IPR002716">
    <property type="entry name" value="PIN_dom"/>
</dbReference>
<accession>A0A2W4WH62</accession>
<evidence type="ECO:0000313" key="3">
    <source>
        <dbReference type="Proteomes" id="UP000249467"/>
    </source>
</evidence>
<dbReference type="InterPro" id="IPR029060">
    <property type="entry name" value="PIN-like_dom_sf"/>
</dbReference>
<reference evidence="2 3" key="1">
    <citation type="submission" date="2018-04" db="EMBL/GenBank/DDBJ databases">
        <authorList>
            <person name="Go L.Y."/>
            <person name="Mitchell J.A."/>
        </authorList>
    </citation>
    <scope>NUCLEOTIDE SEQUENCE [LARGE SCALE GENOMIC DNA]</scope>
    <source>
        <strain evidence="2">ULC066bin1</strain>
    </source>
</reference>
<dbReference type="Proteomes" id="UP000249467">
    <property type="component" value="Unassembled WGS sequence"/>
</dbReference>